<name>A0A8S5UGG2_9CAUD</name>
<reference evidence="1" key="1">
    <citation type="journal article" date="2021" name="Proc. Natl. Acad. Sci. U.S.A.">
        <title>A Catalog of Tens of Thousands of Viruses from Human Metagenomes Reveals Hidden Associations with Chronic Diseases.</title>
        <authorList>
            <person name="Tisza M.J."/>
            <person name="Buck C.B."/>
        </authorList>
    </citation>
    <scope>NUCLEOTIDE SEQUENCE</scope>
    <source>
        <strain evidence="1">Ctshb19</strain>
    </source>
</reference>
<organism evidence="1">
    <name type="scientific">Myoviridae sp. ctshb19</name>
    <dbReference type="NCBI Taxonomy" id="2825194"/>
    <lineage>
        <taxon>Viruses</taxon>
        <taxon>Duplodnaviria</taxon>
        <taxon>Heunggongvirae</taxon>
        <taxon>Uroviricota</taxon>
        <taxon>Caudoviricetes</taxon>
    </lineage>
</organism>
<evidence type="ECO:0000313" key="1">
    <source>
        <dbReference type="EMBL" id="DAF93560.1"/>
    </source>
</evidence>
<sequence>MRKLAIVKTRGPYRRYWLALDVKHRDLGRGLNTDRTGLHLFSGYWYGREKFTSFKSHKSFGKICHIMPADARVIGYARNSYLIRKLMK</sequence>
<protein>
    <submittedName>
        <fullName evidence="1">Uncharacterized protein</fullName>
    </submittedName>
</protein>
<proteinExistence type="predicted"/>
<dbReference type="EMBL" id="BK016086">
    <property type="protein sequence ID" value="DAF93560.1"/>
    <property type="molecule type" value="Genomic_DNA"/>
</dbReference>
<accession>A0A8S5UGG2</accession>